<evidence type="ECO:0000256" key="1">
    <source>
        <dbReference type="SAM" id="MobiDB-lite"/>
    </source>
</evidence>
<comment type="caution">
    <text evidence="3">The sequence shown here is derived from an EMBL/GenBank/DDBJ whole genome shotgun (WGS) entry which is preliminary data.</text>
</comment>
<feature type="chain" id="PRO_5036911243" evidence="2">
    <location>
        <begin position="27"/>
        <end position="559"/>
    </location>
</feature>
<evidence type="ECO:0000256" key="2">
    <source>
        <dbReference type="SAM" id="SignalP"/>
    </source>
</evidence>
<organism evidence="3 4">
    <name type="scientific">candidate division WWE3 bacterium</name>
    <dbReference type="NCBI Taxonomy" id="2053526"/>
    <lineage>
        <taxon>Bacteria</taxon>
        <taxon>Katanobacteria</taxon>
    </lineage>
</organism>
<dbReference type="PROSITE" id="PS51257">
    <property type="entry name" value="PROKAR_LIPOPROTEIN"/>
    <property type="match status" value="1"/>
</dbReference>
<name>A0A955RPF5_UNCKA</name>
<reference evidence="3" key="2">
    <citation type="journal article" date="2021" name="Microbiome">
        <title>Successional dynamics and alternative stable states in a saline activated sludge microbial community over 9 years.</title>
        <authorList>
            <person name="Wang Y."/>
            <person name="Ye J."/>
            <person name="Ju F."/>
            <person name="Liu L."/>
            <person name="Boyd J.A."/>
            <person name="Deng Y."/>
            <person name="Parks D.H."/>
            <person name="Jiang X."/>
            <person name="Yin X."/>
            <person name="Woodcroft B.J."/>
            <person name="Tyson G.W."/>
            <person name="Hugenholtz P."/>
            <person name="Polz M.F."/>
            <person name="Zhang T."/>
        </authorList>
    </citation>
    <scope>NUCLEOTIDE SEQUENCE</scope>
    <source>
        <strain evidence="3">HKST-UBA01</strain>
    </source>
</reference>
<reference evidence="3" key="1">
    <citation type="submission" date="2020-04" db="EMBL/GenBank/DDBJ databases">
        <authorList>
            <person name="Zhang T."/>
        </authorList>
    </citation>
    <scope>NUCLEOTIDE SEQUENCE</scope>
    <source>
        <strain evidence="3">HKST-UBA01</strain>
    </source>
</reference>
<gene>
    <name evidence="3" type="ORF">KC571_02115</name>
</gene>
<protein>
    <submittedName>
        <fullName evidence="3">Uncharacterized protein</fullName>
    </submittedName>
</protein>
<proteinExistence type="predicted"/>
<dbReference type="Proteomes" id="UP000701698">
    <property type="component" value="Unassembled WGS sequence"/>
</dbReference>
<sequence>MFTKKHTKFRGPLFVLFLLTVLLFLAACQPGGTGGTGCAYRNTDGTLPEGCEPTPVPTEESYPGPETADTVVETPALEAEAAFIETDGRIFFNTDEANLMVSEVADAQAAYGFALDYLPMPEVAAGREAAFAYAEGLINGGQMTIGELYILSASPQSPLMLGREPLTLEEISQPGFNLVVDGADFVSPQDELPEMAALALEQVDTDTFRNDFLLVDFQGAVPSQMVITPTIHAMDVIPNWNGSLEDEIFESAYDWDVFFPQNGGCPAVGRAVDQAIKDDYDSGLITFNELVDVLETDYHGFLTMVPVEPQAWDPIFCIRESDLDKATAQGVLHFEEAGEVVVYPLDDPARMAESGFLYGWMQVWSRTHGYRHDQTVHFGRVNVVSVPQPGEGIPSGGVEVGFGGAVAAISSDFRAIWCGADGLFQMPGSAPGVCVDWQTYQRMIWCQDTYGTLPGQVCLAPGEAFMAIVYVKPGAQIYHDYPVAELLSGEVESVATWWSRRWGLTPGRVDELSATRLLGRPINACVEWKPGDEDLPPWDCMNTVALGLPPEWNSQSGGN</sequence>
<dbReference type="AlphaFoldDB" id="A0A955RPF5"/>
<accession>A0A955RPF5</accession>
<evidence type="ECO:0000313" key="4">
    <source>
        <dbReference type="Proteomes" id="UP000701698"/>
    </source>
</evidence>
<keyword evidence="2" id="KW-0732">Signal</keyword>
<dbReference type="EMBL" id="JAGQKX010000041">
    <property type="protein sequence ID" value="MCA9390174.1"/>
    <property type="molecule type" value="Genomic_DNA"/>
</dbReference>
<feature type="signal peptide" evidence="2">
    <location>
        <begin position="1"/>
        <end position="26"/>
    </location>
</feature>
<feature type="region of interest" description="Disordered" evidence="1">
    <location>
        <begin position="49"/>
        <end position="68"/>
    </location>
</feature>
<evidence type="ECO:0000313" key="3">
    <source>
        <dbReference type="EMBL" id="MCA9390174.1"/>
    </source>
</evidence>